<comment type="caution">
    <text evidence="1">The sequence shown here is derived from an EMBL/GenBank/DDBJ whole genome shotgun (WGS) entry which is preliminary data.</text>
</comment>
<dbReference type="Proteomes" id="UP000075424">
    <property type="component" value="Unassembled WGS sequence"/>
</dbReference>
<dbReference type="EMBL" id="LQYV01000031">
    <property type="protein sequence ID" value="KYD28182.1"/>
    <property type="molecule type" value="Genomic_DNA"/>
</dbReference>
<proteinExistence type="predicted"/>
<reference evidence="1 2" key="1">
    <citation type="submission" date="2016-01" db="EMBL/GenBank/DDBJ databases">
        <title>Draft Genome Sequences of Seven Thermophilic Sporeformers Isolated from Foods.</title>
        <authorList>
            <person name="Berendsen E.M."/>
            <person name="Wells-Bennik M.H."/>
            <person name="Krawcyk A.O."/>
            <person name="De Jong A."/>
            <person name="Holsappel S."/>
            <person name="Eijlander R.T."/>
            <person name="Kuipers O.P."/>
        </authorList>
    </citation>
    <scope>NUCLEOTIDE SEQUENCE [LARGE SCALE GENOMIC DNA]</scope>
    <source>
        <strain evidence="1 2">B4109</strain>
    </source>
</reference>
<organism evidence="1 2">
    <name type="scientific">Geobacillus stearothermophilus</name>
    <name type="common">Bacillus stearothermophilus</name>
    <dbReference type="NCBI Taxonomy" id="1422"/>
    <lineage>
        <taxon>Bacteria</taxon>
        <taxon>Bacillati</taxon>
        <taxon>Bacillota</taxon>
        <taxon>Bacilli</taxon>
        <taxon>Bacillales</taxon>
        <taxon>Anoxybacillaceae</taxon>
        <taxon>Geobacillus</taxon>
    </lineage>
</organism>
<evidence type="ECO:0008006" key="3">
    <source>
        <dbReference type="Google" id="ProtNLM"/>
    </source>
</evidence>
<evidence type="ECO:0000313" key="2">
    <source>
        <dbReference type="Proteomes" id="UP000075424"/>
    </source>
</evidence>
<dbReference type="PATRIC" id="fig|1422.18.peg.2571"/>
<sequence length="214" mass="23707">MSFFEDMLNRLTDRYQKDPNSNIGKIIKILTDELELIKETFDRIEEWRDVDKAEGAVLDDLGVNVGQPRGVATDEIYRVLLRSKVARNFSDGTIDTVIRVISLAVNADPKEIRIKELYNDPENPEPAAIGLIQIPLRRLNEVGMSPKQFAQIVKKTVAAGVRVASIELTGTFSFSSQPTTPEYSDTEGFSDINQVIGGYLGAAFADSNDSNLPV</sequence>
<protein>
    <recommendedName>
        <fullName evidence="3">DUF2612 domain-containing protein</fullName>
    </recommendedName>
</protein>
<accession>A0A150MV15</accession>
<dbReference type="RefSeq" id="WP_061567259.1">
    <property type="nucleotide sequence ID" value="NZ_LQYV01000031.1"/>
</dbReference>
<name>A0A150MV15_GEOSE</name>
<gene>
    <name evidence="1" type="ORF">B4109_3083</name>
</gene>
<dbReference type="AlphaFoldDB" id="A0A150MV15"/>
<evidence type="ECO:0000313" key="1">
    <source>
        <dbReference type="EMBL" id="KYD28182.1"/>
    </source>
</evidence>